<proteinExistence type="predicted"/>
<dbReference type="InterPro" id="IPR050071">
    <property type="entry name" value="Dehydroquinate_synthase"/>
</dbReference>
<evidence type="ECO:0000259" key="4">
    <source>
        <dbReference type="Pfam" id="PF24621"/>
    </source>
</evidence>
<reference evidence="5" key="2">
    <citation type="journal article" date="2021" name="PeerJ">
        <title>Extensive microbial diversity within the chicken gut microbiome revealed by metagenomics and culture.</title>
        <authorList>
            <person name="Gilroy R."/>
            <person name="Ravi A."/>
            <person name="Getino M."/>
            <person name="Pursley I."/>
            <person name="Horton D.L."/>
            <person name="Alikhan N.F."/>
            <person name="Baker D."/>
            <person name="Gharbi K."/>
            <person name="Hall N."/>
            <person name="Watson M."/>
            <person name="Adriaenssens E.M."/>
            <person name="Foster-Nyarko E."/>
            <person name="Jarju S."/>
            <person name="Secka A."/>
            <person name="Antonio M."/>
            <person name="Oren A."/>
            <person name="Chaudhuri R.R."/>
            <person name="La Ragione R."/>
            <person name="Hildebrand F."/>
            <person name="Pallen M.J."/>
        </authorList>
    </citation>
    <scope>NUCLEOTIDE SEQUENCE</scope>
    <source>
        <strain evidence="5">CHK183-6373</strain>
    </source>
</reference>
<evidence type="ECO:0000256" key="1">
    <source>
        <dbReference type="ARBA" id="ARBA00001941"/>
    </source>
</evidence>
<dbReference type="PANTHER" id="PTHR43622">
    <property type="entry name" value="3-DEHYDROQUINATE SYNTHASE"/>
    <property type="match status" value="1"/>
</dbReference>
<dbReference type="SUPFAM" id="SSF56796">
    <property type="entry name" value="Dehydroquinate synthase-like"/>
    <property type="match status" value="1"/>
</dbReference>
<dbReference type="AlphaFoldDB" id="A0A9D1P6Z3"/>
<dbReference type="Proteomes" id="UP000886884">
    <property type="component" value="Unassembled WGS sequence"/>
</dbReference>
<evidence type="ECO:0000313" key="5">
    <source>
        <dbReference type="EMBL" id="HIV26824.1"/>
    </source>
</evidence>
<comment type="caution">
    <text evidence="5">The sequence shown here is derived from an EMBL/GenBank/DDBJ whole genome shotgun (WGS) entry which is preliminary data.</text>
</comment>
<evidence type="ECO:0000256" key="3">
    <source>
        <dbReference type="ARBA" id="ARBA00023027"/>
    </source>
</evidence>
<protein>
    <submittedName>
        <fullName evidence="5">3-dehydroquinate synthase</fullName>
    </submittedName>
</protein>
<feature type="domain" description="3-dehydroquinate synthase C-terminal" evidence="4">
    <location>
        <begin position="1"/>
        <end position="79"/>
    </location>
</feature>
<dbReference type="GO" id="GO:0046872">
    <property type="term" value="F:metal ion binding"/>
    <property type="evidence" value="ECO:0007669"/>
    <property type="project" value="UniProtKB-KW"/>
</dbReference>
<feature type="non-terminal residue" evidence="5">
    <location>
        <position position="1"/>
    </location>
</feature>
<name>A0A9D1P6Z3_9FIRM</name>
<gene>
    <name evidence="5" type="ORF">IAA64_02560</name>
</gene>
<dbReference type="GO" id="GO:0003856">
    <property type="term" value="F:3-dehydroquinate synthase activity"/>
    <property type="evidence" value="ECO:0007669"/>
    <property type="project" value="TreeGrafter"/>
</dbReference>
<dbReference type="Pfam" id="PF24621">
    <property type="entry name" value="DHQS_C"/>
    <property type="match status" value="1"/>
</dbReference>
<dbReference type="EMBL" id="DVOT01000049">
    <property type="protein sequence ID" value="HIV26824.1"/>
    <property type="molecule type" value="Genomic_DNA"/>
</dbReference>
<reference evidence="5" key="1">
    <citation type="submission" date="2020-10" db="EMBL/GenBank/DDBJ databases">
        <authorList>
            <person name="Gilroy R."/>
        </authorList>
    </citation>
    <scope>NUCLEOTIDE SEQUENCE</scope>
    <source>
        <strain evidence="5">CHK183-6373</strain>
    </source>
</reference>
<dbReference type="InterPro" id="IPR056179">
    <property type="entry name" value="DHQS_C"/>
</dbReference>
<dbReference type="Gene3D" id="1.20.1090.10">
    <property type="entry name" value="Dehydroquinate synthase-like - alpha domain"/>
    <property type="match status" value="1"/>
</dbReference>
<organism evidence="5 6">
    <name type="scientific">Candidatus Ornithocaccomicrobium faecavium</name>
    <dbReference type="NCBI Taxonomy" id="2840890"/>
    <lineage>
        <taxon>Bacteria</taxon>
        <taxon>Bacillati</taxon>
        <taxon>Bacillota</taxon>
        <taxon>Clostridia</taxon>
        <taxon>Candidatus Ornithocaccomicrobium</taxon>
    </lineage>
</organism>
<keyword evidence="2" id="KW-0479">Metal-binding</keyword>
<evidence type="ECO:0000256" key="2">
    <source>
        <dbReference type="ARBA" id="ARBA00022723"/>
    </source>
</evidence>
<keyword evidence="3" id="KW-0520">NAD</keyword>
<sequence length="119" mass="12864">LNFGHTIGHAIERASNFLISHGRAVAIGMALVARASAKMGWCSADTANAIVDALRANHLPTACSYEAEELAEHALHDKKRRGDSLTLVTAPRIGAYELRALPVAQLADFIRMGDERAWT</sequence>
<evidence type="ECO:0000313" key="6">
    <source>
        <dbReference type="Proteomes" id="UP000886884"/>
    </source>
</evidence>
<dbReference type="PANTHER" id="PTHR43622:SF1">
    <property type="entry name" value="3-DEHYDROQUINATE SYNTHASE"/>
    <property type="match status" value="1"/>
</dbReference>
<comment type="cofactor">
    <cofactor evidence="1">
        <name>Co(2+)</name>
        <dbReference type="ChEBI" id="CHEBI:48828"/>
    </cofactor>
</comment>
<accession>A0A9D1P6Z3</accession>